<dbReference type="Gene3D" id="2.120.10.30">
    <property type="entry name" value="TolB, C-terminal domain"/>
    <property type="match status" value="1"/>
</dbReference>
<dbReference type="FunFam" id="2.40.10.10:FF:000036">
    <property type="entry name" value="Trypsin beta"/>
    <property type="match status" value="1"/>
</dbReference>
<evidence type="ECO:0000256" key="11">
    <source>
        <dbReference type="SAM" id="Coils"/>
    </source>
</evidence>
<dbReference type="CDD" id="cd14961">
    <property type="entry name" value="NHL_TRIM32_like"/>
    <property type="match status" value="1"/>
</dbReference>
<comment type="caution">
    <text evidence="14">The sequence shown here is derived from an EMBL/GenBank/DDBJ whole genome shotgun (WGS) entry which is preliminary data.</text>
</comment>
<sequence>MSGLENTVITVVLGTNTLDKGGDQYFSIKKWVHPYYNSILIWHDIALIKVNKDIVFGDKVKPIALPTKNFDKFDYPATLSGWGTTNYPGKTPNDLQYIQLRVINQKKCVASSYRITQNNICTLNTWGEGACHGDSGGPLVADNEQIGVVSWGIPCAKNQPDVFTRVSTYLTWINDSHTTVMLAATRHRPVRPAAVSRGIGGVPTTNACSCNTNVCLHCLTRIAASQTRETGAFRCPICRELITIPRGGVPALPPSFLVNQLLDLMSRQRREVIPKCSVHINQELLFCETCDTVFCTVCTSGTHAGTSPGCTEHTIIPFSIAIKRMSEILLYKANECISKLTQAQDSVSTELQRLEASTEKCLSAVDTEFVEIIAKIEKRRTELQAAVTAAARDKKHVLEEQHSLIEAEKTKVERECEGLQYQVEVRNITQRINSLSDQLDAATALSEPKENAFITFEFNHNDALFQLEQALSNVGRVRSSTTLPGLCRARLKDLAIVKLQTIVVVETVDYHGHPRNVGGDLISAELTLADNIHAENQNVPIETEVKDLENGTYEIYFRSPTASRYVLKVSVFERPIKDYPLFFDTTEHNEPIKTYGRRGNGKDEFHQPVSVAVDDEGMIYILDTGNSRIKVLNCDLEFQRHINNEGLEGRSCTGIGISQQGLVVVNWRTRKITEMTSLGDTIRSFTHNAFQEPIDIAVDNSYGHILVADNGQSCVFIFDSDGKILFQVGKRSTFKLISSVTVGPAGEILVADSRIQVFSAKGDFSEEIYPEGKGKGIYGGIAVDADGKIIGTRTDKGRSIIQVLKLGGGNVLTEIDSHSSKLRRPSGIAVLPDNHLVVVDLGNDCIKKYRYW</sequence>
<evidence type="ECO:0000256" key="6">
    <source>
        <dbReference type="ARBA" id="ARBA00022825"/>
    </source>
</evidence>
<evidence type="ECO:0000256" key="1">
    <source>
        <dbReference type="ARBA" id="ARBA00004239"/>
    </source>
</evidence>
<evidence type="ECO:0000256" key="8">
    <source>
        <dbReference type="PROSITE-ProRule" id="PRU00024"/>
    </source>
</evidence>
<keyword evidence="6" id="KW-0720">Serine protease</keyword>
<evidence type="ECO:0000259" key="13">
    <source>
        <dbReference type="PROSITE" id="PS50240"/>
    </source>
</evidence>
<evidence type="ECO:0000259" key="12">
    <source>
        <dbReference type="PROSITE" id="PS50119"/>
    </source>
</evidence>
<evidence type="ECO:0000256" key="7">
    <source>
        <dbReference type="ARBA" id="ARBA00023157"/>
    </source>
</evidence>
<feature type="domain" description="B box-type" evidence="12">
    <location>
        <begin position="276"/>
        <end position="318"/>
    </location>
</feature>
<gene>
    <name evidence="14" type="primary">Trim2</name>
    <name evidence="14" type="ORF">G6Z78_0002442</name>
</gene>
<dbReference type="GO" id="GO:0006508">
    <property type="term" value="P:proteolysis"/>
    <property type="evidence" value="ECO:0007669"/>
    <property type="project" value="UniProtKB-KW"/>
</dbReference>
<dbReference type="InterPro" id="IPR033116">
    <property type="entry name" value="TRYPSIN_SER"/>
</dbReference>
<dbReference type="InterPro" id="IPR011042">
    <property type="entry name" value="6-blade_b-propeller_TolB-like"/>
</dbReference>
<keyword evidence="15" id="KW-1185">Reference proteome</keyword>
<dbReference type="Proteomes" id="UP000668214">
    <property type="component" value="Unassembled WGS sequence"/>
</dbReference>
<dbReference type="PROSITE" id="PS00135">
    <property type="entry name" value="TRYPSIN_SER"/>
    <property type="match status" value="1"/>
</dbReference>
<keyword evidence="7" id="KW-1015">Disulfide bond</keyword>
<dbReference type="InterPro" id="IPR001258">
    <property type="entry name" value="NHL_repeat"/>
</dbReference>
<evidence type="ECO:0000256" key="5">
    <source>
        <dbReference type="ARBA" id="ARBA00022801"/>
    </source>
</evidence>
<reference evidence="14" key="1">
    <citation type="submission" date="2020-02" db="EMBL/GenBank/DDBJ databases">
        <title>Relaxed selection underlies rapid genomic changes in the transitions from sociality to social parasitism in ants.</title>
        <authorList>
            <person name="Bi X."/>
        </authorList>
    </citation>
    <scope>NUCLEOTIDE SEQUENCE</scope>
    <source>
        <strain evidence="14">BGI-DK2014c</strain>
        <tissue evidence="14">Whole body</tissue>
    </source>
</reference>
<evidence type="ECO:0000313" key="14">
    <source>
        <dbReference type="EMBL" id="KAG5312051.1"/>
    </source>
</evidence>
<dbReference type="GO" id="GO:0004252">
    <property type="term" value="F:serine-type endopeptidase activity"/>
    <property type="evidence" value="ECO:0007669"/>
    <property type="project" value="InterPro"/>
</dbReference>
<dbReference type="Gene3D" id="3.30.40.10">
    <property type="entry name" value="Zinc/RING finger domain, C3HC4 (zinc finger)"/>
    <property type="match status" value="1"/>
</dbReference>
<evidence type="ECO:0000313" key="15">
    <source>
        <dbReference type="Proteomes" id="UP000668214"/>
    </source>
</evidence>
<evidence type="ECO:0000256" key="4">
    <source>
        <dbReference type="ARBA" id="ARBA00022737"/>
    </source>
</evidence>
<dbReference type="PROSITE" id="PS50194">
    <property type="entry name" value="FILAMIN_REPEAT"/>
    <property type="match status" value="1"/>
</dbReference>
<keyword evidence="11" id="KW-0175">Coiled coil</keyword>
<dbReference type="Pfam" id="PF01436">
    <property type="entry name" value="NHL"/>
    <property type="match status" value="3"/>
</dbReference>
<name>A0A836JHN7_9HYME</name>
<dbReference type="InterPro" id="IPR013783">
    <property type="entry name" value="Ig-like_fold"/>
</dbReference>
<dbReference type="SUPFAM" id="SSF57845">
    <property type="entry name" value="B-box zinc-binding domain"/>
    <property type="match status" value="1"/>
</dbReference>
<dbReference type="GO" id="GO:0008270">
    <property type="term" value="F:zinc ion binding"/>
    <property type="evidence" value="ECO:0007669"/>
    <property type="project" value="UniProtKB-KW"/>
</dbReference>
<dbReference type="InterPro" id="IPR017868">
    <property type="entry name" value="Filamin/ABP280_repeat-like"/>
</dbReference>
<keyword evidence="8" id="KW-0862">Zinc</keyword>
<proteinExistence type="predicted"/>
<keyword evidence="5" id="KW-0378">Hydrolase</keyword>
<dbReference type="InterPro" id="IPR050430">
    <property type="entry name" value="Peptidase_S1"/>
</dbReference>
<feature type="repeat" description="NHL" evidence="10">
    <location>
        <begin position="596"/>
        <end position="635"/>
    </location>
</feature>
<feature type="repeat" description="NHL" evidence="10">
    <location>
        <begin position="679"/>
        <end position="721"/>
    </location>
</feature>
<comment type="subcellular location">
    <subcellularLocation>
        <location evidence="1">Secreted</location>
        <location evidence="1">Extracellular space</location>
    </subcellularLocation>
</comment>
<dbReference type="InterPro" id="IPR013083">
    <property type="entry name" value="Znf_RING/FYVE/PHD"/>
</dbReference>
<keyword evidence="2" id="KW-0645">Protease</keyword>
<dbReference type="AlphaFoldDB" id="A0A836JHN7"/>
<feature type="repeat" description="Filamin" evidence="9">
    <location>
        <begin position="484"/>
        <end position="585"/>
    </location>
</feature>
<protein>
    <submittedName>
        <fullName evidence="14">TRIM2 protein</fullName>
    </submittedName>
</protein>
<dbReference type="Pfam" id="PF00089">
    <property type="entry name" value="Trypsin"/>
    <property type="match status" value="1"/>
</dbReference>
<organism evidence="14 15">
    <name type="scientific">Pseudoatta argentina</name>
    <dbReference type="NCBI Taxonomy" id="621737"/>
    <lineage>
        <taxon>Eukaryota</taxon>
        <taxon>Metazoa</taxon>
        <taxon>Ecdysozoa</taxon>
        <taxon>Arthropoda</taxon>
        <taxon>Hexapoda</taxon>
        <taxon>Insecta</taxon>
        <taxon>Pterygota</taxon>
        <taxon>Neoptera</taxon>
        <taxon>Endopterygota</taxon>
        <taxon>Hymenoptera</taxon>
        <taxon>Apocrita</taxon>
        <taxon>Aculeata</taxon>
        <taxon>Formicoidea</taxon>
        <taxon>Formicidae</taxon>
        <taxon>Myrmicinae</taxon>
        <taxon>Pseudoatta</taxon>
    </lineage>
</organism>
<dbReference type="SMART" id="SM00020">
    <property type="entry name" value="Tryp_SPc"/>
    <property type="match status" value="1"/>
</dbReference>
<dbReference type="PROSITE" id="PS51125">
    <property type="entry name" value="NHL"/>
    <property type="match status" value="3"/>
</dbReference>
<feature type="repeat" description="NHL" evidence="10">
    <location>
        <begin position="809"/>
        <end position="852"/>
    </location>
</feature>
<evidence type="ECO:0000256" key="10">
    <source>
        <dbReference type="PROSITE-ProRule" id="PRU00504"/>
    </source>
</evidence>
<dbReference type="EMBL" id="JAANIA010002592">
    <property type="protein sequence ID" value="KAG5312051.1"/>
    <property type="molecule type" value="Genomic_DNA"/>
</dbReference>
<dbReference type="PROSITE" id="PS50119">
    <property type="entry name" value="ZF_BBOX"/>
    <property type="match status" value="1"/>
</dbReference>
<dbReference type="PANTHER" id="PTHR24276:SF96">
    <property type="entry name" value="PEPTIDASE S1 DOMAIN-CONTAINING PROTEIN"/>
    <property type="match status" value="1"/>
</dbReference>
<dbReference type="InterPro" id="IPR043504">
    <property type="entry name" value="Peptidase_S1_PA_chymotrypsin"/>
</dbReference>
<dbReference type="SUPFAM" id="SSF101898">
    <property type="entry name" value="NHL repeat"/>
    <property type="match status" value="1"/>
</dbReference>
<evidence type="ECO:0000256" key="3">
    <source>
        <dbReference type="ARBA" id="ARBA00022723"/>
    </source>
</evidence>
<dbReference type="Gene3D" id="2.60.40.10">
    <property type="entry name" value="Immunoglobulins"/>
    <property type="match status" value="1"/>
</dbReference>
<feature type="non-terminal residue" evidence="14">
    <location>
        <position position="852"/>
    </location>
</feature>
<evidence type="ECO:0000256" key="9">
    <source>
        <dbReference type="PROSITE-ProRule" id="PRU00087"/>
    </source>
</evidence>
<dbReference type="SUPFAM" id="SSF57850">
    <property type="entry name" value="RING/U-box"/>
    <property type="match status" value="1"/>
</dbReference>
<keyword evidence="3" id="KW-0479">Metal-binding</keyword>
<feature type="coiled-coil region" evidence="11">
    <location>
        <begin position="337"/>
        <end position="445"/>
    </location>
</feature>
<feature type="domain" description="Peptidase S1" evidence="13">
    <location>
        <begin position="1"/>
        <end position="178"/>
    </location>
</feature>
<dbReference type="InterPro" id="IPR014756">
    <property type="entry name" value="Ig_E-set"/>
</dbReference>
<dbReference type="PROSITE" id="PS50240">
    <property type="entry name" value="TRYPSIN_DOM"/>
    <property type="match status" value="1"/>
</dbReference>
<dbReference type="InterPro" id="IPR000315">
    <property type="entry name" value="Znf_B-box"/>
</dbReference>
<accession>A0A836JHN7</accession>
<evidence type="ECO:0000256" key="2">
    <source>
        <dbReference type="ARBA" id="ARBA00022670"/>
    </source>
</evidence>
<dbReference type="Gene3D" id="2.40.10.10">
    <property type="entry name" value="Trypsin-like serine proteases"/>
    <property type="match status" value="1"/>
</dbReference>
<dbReference type="InterPro" id="IPR001254">
    <property type="entry name" value="Trypsin_dom"/>
</dbReference>
<dbReference type="SUPFAM" id="SSF81296">
    <property type="entry name" value="E set domains"/>
    <property type="match status" value="1"/>
</dbReference>
<dbReference type="CDD" id="cd00190">
    <property type="entry name" value="Tryp_SPc"/>
    <property type="match status" value="1"/>
</dbReference>
<feature type="non-terminal residue" evidence="14">
    <location>
        <position position="1"/>
    </location>
</feature>
<dbReference type="InterPro" id="IPR009003">
    <property type="entry name" value="Peptidase_S1_PA"/>
</dbReference>
<dbReference type="CDD" id="cd19756">
    <property type="entry name" value="Bbox2"/>
    <property type="match status" value="1"/>
</dbReference>
<dbReference type="PANTHER" id="PTHR24276">
    <property type="entry name" value="POLYSERASE-RELATED"/>
    <property type="match status" value="1"/>
</dbReference>
<keyword evidence="8" id="KW-0863">Zinc-finger</keyword>
<dbReference type="GO" id="GO:0005576">
    <property type="term" value="C:extracellular region"/>
    <property type="evidence" value="ECO:0007669"/>
    <property type="project" value="UniProtKB-SubCell"/>
</dbReference>
<dbReference type="SUPFAM" id="SSF50494">
    <property type="entry name" value="Trypsin-like serine proteases"/>
    <property type="match status" value="1"/>
</dbReference>
<keyword evidence="4" id="KW-0677">Repeat</keyword>